<evidence type="ECO:0000313" key="3">
    <source>
        <dbReference type="Proteomes" id="UP000651208"/>
    </source>
</evidence>
<feature type="transmembrane region" description="Helical" evidence="1">
    <location>
        <begin position="50"/>
        <end position="73"/>
    </location>
</feature>
<name>A0ABR7QW17_9GAMM</name>
<reference evidence="2 3" key="1">
    <citation type="submission" date="2020-06" db="EMBL/GenBank/DDBJ databases">
        <title>Frischella cerana isolated from Apis cerana gut homogenate.</title>
        <authorList>
            <person name="Wolter L.A."/>
            <person name="Suenami S."/>
            <person name="Miyazaki R."/>
        </authorList>
    </citation>
    <scope>NUCLEOTIDE SEQUENCE [LARGE SCALE GENOMIC DNA]</scope>
    <source>
        <strain evidence="2 3">Ac13</strain>
    </source>
</reference>
<comment type="caution">
    <text evidence="2">The sequence shown here is derived from an EMBL/GenBank/DDBJ whole genome shotgun (WGS) entry which is preliminary data.</text>
</comment>
<dbReference type="Proteomes" id="UP000651208">
    <property type="component" value="Unassembled WGS sequence"/>
</dbReference>
<feature type="transmembrane region" description="Helical" evidence="1">
    <location>
        <begin position="80"/>
        <end position="103"/>
    </location>
</feature>
<dbReference type="Pfam" id="PF14387">
    <property type="entry name" value="DUF4418"/>
    <property type="match status" value="1"/>
</dbReference>
<evidence type="ECO:0000256" key="1">
    <source>
        <dbReference type="SAM" id="Phobius"/>
    </source>
</evidence>
<keyword evidence="1" id="KW-0812">Transmembrane</keyword>
<organism evidence="2 3">
    <name type="scientific">Frischella japonica</name>
    <dbReference type="NCBI Taxonomy" id="2741544"/>
    <lineage>
        <taxon>Bacteria</taxon>
        <taxon>Pseudomonadati</taxon>
        <taxon>Pseudomonadota</taxon>
        <taxon>Gammaproteobacteria</taxon>
        <taxon>Orbales</taxon>
        <taxon>Orbaceae</taxon>
        <taxon>Frischella</taxon>
    </lineage>
</organism>
<keyword evidence="1" id="KW-1133">Transmembrane helix</keyword>
<accession>A0ABR7QW17</accession>
<gene>
    <name evidence="2" type="ORF">FcAc13_03595</name>
</gene>
<protein>
    <submittedName>
        <fullName evidence="2">DUF4418 family protein</fullName>
    </submittedName>
</protein>
<keyword evidence="1" id="KW-0472">Membrane</keyword>
<feature type="transmembrane region" description="Helical" evidence="1">
    <location>
        <begin position="115"/>
        <end position="137"/>
    </location>
</feature>
<dbReference type="RefSeq" id="WP_187754812.1">
    <property type="nucleotide sequence ID" value="NZ_JABURY010000006.1"/>
</dbReference>
<proteinExistence type="predicted"/>
<dbReference type="EMBL" id="JABURY010000006">
    <property type="protein sequence ID" value="MBC9130390.1"/>
    <property type="molecule type" value="Genomic_DNA"/>
</dbReference>
<keyword evidence="3" id="KW-1185">Reference proteome</keyword>
<sequence length="141" mass="15369">MNRFLSSAFVILIGLLVILVPTYILPVCPPTEIMANSHDHHITYKFMKCHWTSQAEIGIGTAMVVIGLILLLIKSTLIRLGLNISLVVIAMFVAAVPTILIGVCPSEMMACHIGTLPALLLLSGILFIGILVNIFYLKRLS</sequence>
<dbReference type="InterPro" id="IPR025531">
    <property type="entry name" value="DUF4418"/>
</dbReference>
<evidence type="ECO:0000313" key="2">
    <source>
        <dbReference type="EMBL" id="MBC9130390.1"/>
    </source>
</evidence>